<comment type="caution">
    <text evidence="1">The sequence shown here is derived from an EMBL/GenBank/DDBJ whole genome shotgun (WGS) entry which is preliminary data.</text>
</comment>
<name>A0AAV4TW57_CAEEX</name>
<sequence>MFSAFYAVLIDLRHSTTRYSDLIDLSPHKTTIGISPTPCCLLCDSKDKMDAQHLYLCPILSNEGVCGRYWQARELMGKC</sequence>
<accession>A0AAV4TW57</accession>
<protein>
    <submittedName>
        <fullName evidence="1">Uncharacterized protein</fullName>
    </submittedName>
</protein>
<evidence type="ECO:0000313" key="1">
    <source>
        <dbReference type="EMBL" id="GIY48468.1"/>
    </source>
</evidence>
<reference evidence="1 2" key="1">
    <citation type="submission" date="2021-06" db="EMBL/GenBank/DDBJ databases">
        <title>Caerostris extrusa draft genome.</title>
        <authorList>
            <person name="Kono N."/>
            <person name="Arakawa K."/>
        </authorList>
    </citation>
    <scope>NUCLEOTIDE SEQUENCE [LARGE SCALE GENOMIC DNA]</scope>
</reference>
<gene>
    <name evidence="1" type="ORF">CEXT_342561</name>
</gene>
<dbReference type="EMBL" id="BPLR01011717">
    <property type="protein sequence ID" value="GIY48468.1"/>
    <property type="molecule type" value="Genomic_DNA"/>
</dbReference>
<evidence type="ECO:0000313" key="2">
    <source>
        <dbReference type="Proteomes" id="UP001054945"/>
    </source>
</evidence>
<proteinExistence type="predicted"/>
<dbReference type="Proteomes" id="UP001054945">
    <property type="component" value="Unassembled WGS sequence"/>
</dbReference>
<keyword evidence="2" id="KW-1185">Reference proteome</keyword>
<dbReference type="AlphaFoldDB" id="A0AAV4TW57"/>
<organism evidence="1 2">
    <name type="scientific">Caerostris extrusa</name>
    <name type="common">Bark spider</name>
    <name type="synonym">Caerostris bankana</name>
    <dbReference type="NCBI Taxonomy" id="172846"/>
    <lineage>
        <taxon>Eukaryota</taxon>
        <taxon>Metazoa</taxon>
        <taxon>Ecdysozoa</taxon>
        <taxon>Arthropoda</taxon>
        <taxon>Chelicerata</taxon>
        <taxon>Arachnida</taxon>
        <taxon>Araneae</taxon>
        <taxon>Araneomorphae</taxon>
        <taxon>Entelegynae</taxon>
        <taxon>Araneoidea</taxon>
        <taxon>Araneidae</taxon>
        <taxon>Caerostris</taxon>
    </lineage>
</organism>